<accession>A0A835CEL7</accession>
<proteinExistence type="predicted"/>
<dbReference type="AlphaFoldDB" id="A0A835CEL7"/>
<evidence type="ECO:0000313" key="1">
    <source>
        <dbReference type="EMBL" id="KAF7836057.1"/>
    </source>
</evidence>
<dbReference type="Proteomes" id="UP000634136">
    <property type="component" value="Unassembled WGS sequence"/>
</dbReference>
<keyword evidence="2" id="KW-1185">Reference proteome</keyword>
<gene>
    <name evidence="1" type="ORF">G2W53_010916</name>
</gene>
<protein>
    <submittedName>
        <fullName evidence="1">Retrovirus-related Pol polyprotein from transposon TNT 1-94</fullName>
    </submittedName>
</protein>
<dbReference type="OrthoDB" id="1727805at2759"/>
<dbReference type="EMBL" id="JAAIUW010000004">
    <property type="protein sequence ID" value="KAF7836057.1"/>
    <property type="molecule type" value="Genomic_DNA"/>
</dbReference>
<comment type="caution">
    <text evidence="1">The sequence shown here is derived from an EMBL/GenBank/DDBJ whole genome shotgun (WGS) entry which is preliminary data.</text>
</comment>
<sequence>MKAVCFYGEGVVEVTREGEGRRRERLGQISPLHPCTRSSASANPPPPIPPIKIIIVGMYVSDNDVQQGQLKALEGKEVLPIELSSQEKDNLLERALSTILLSLVDEVLKEVADEA</sequence>
<reference evidence="1" key="1">
    <citation type="submission" date="2020-09" db="EMBL/GenBank/DDBJ databases">
        <title>Genome-Enabled Discovery of Anthraquinone Biosynthesis in Senna tora.</title>
        <authorList>
            <person name="Kang S.-H."/>
            <person name="Pandey R.P."/>
            <person name="Lee C.-M."/>
            <person name="Sim J.-S."/>
            <person name="Jeong J.-T."/>
            <person name="Choi B.-S."/>
            <person name="Jung M."/>
            <person name="Ginzburg D."/>
            <person name="Zhao K."/>
            <person name="Won S.Y."/>
            <person name="Oh T.-J."/>
            <person name="Yu Y."/>
            <person name="Kim N.-H."/>
            <person name="Lee O.R."/>
            <person name="Lee T.-H."/>
            <person name="Bashyal P."/>
            <person name="Kim T.-S."/>
            <person name="Lee W.-H."/>
            <person name="Kawkins C."/>
            <person name="Kim C.-K."/>
            <person name="Kim J.S."/>
            <person name="Ahn B.O."/>
            <person name="Rhee S.Y."/>
            <person name="Sohng J.K."/>
        </authorList>
    </citation>
    <scope>NUCLEOTIDE SEQUENCE</scope>
    <source>
        <tissue evidence="1">Leaf</tissue>
    </source>
</reference>
<organism evidence="1 2">
    <name type="scientific">Senna tora</name>
    <dbReference type="NCBI Taxonomy" id="362788"/>
    <lineage>
        <taxon>Eukaryota</taxon>
        <taxon>Viridiplantae</taxon>
        <taxon>Streptophyta</taxon>
        <taxon>Embryophyta</taxon>
        <taxon>Tracheophyta</taxon>
        <taxon>Spermatophyta</taxon>
        <taxon>Magnoliopsida</taxon>
        <taxon>eudicotyledons</taxon>
        <taxon>Gunneridae</taxon>
        <taxon>Pentapetalae</taxon>
        <taxon>rosids</taxon>
        <taxon>fabids</taxon>
        <taxon>Fabales</taxon>
        <taxon>Fabaceae</taxon>
        <taxon>Caesalpinioideae</taxon>
        <taxon>Cassia clade</taxon>
        <taxon>Senna</taxon>
    </lineage>
</organism>
<evidence type="ECO:0000313" key="2">
    <source>
        <dbReference type="Proteomes" id="UP000634136"/>
    </source>
</evidence>
<name>A0A835CEL7_9FABA</name>